<organism evidence="1 2">
    <name type="scientific">Sulfobacillus harzensis</name>
    <dbReference type="NCBI Taxonomy" id="2729629"/>
    <lineage>
        <taxon>Bacteria</taxon>
        <taxon>Bacillati</taxon>
        <taxon>Bacillota</taxon>
        <taxon>Clostridia</taxon>
        <taxon>Eubacteriales</taxon>
        <taxon>Clostridiales Family XVII. Incertae Sedis</taxon>
        <taxon>Sulfobacillus</taxon>
    </lineage>
</organism>
<protein>
    <submittedName>
        <fullName evidence="1">DUF763 domain-containing protein</fullName>
    </submittedName>
</protein>
<gene>
    <name evidence="1" type="ORF">HIJ39_12745</name>
</gene>
<dbReference type="EMBL" id="JABBVZ010000043">
    <property type="protein sequence ID" value="NMP23206.1"/>
    <property type="molecule type" value="Genomic_DNA"/>
</dbReference>
<proteinExistence type="predicted"/>
<evidence type="ECO:0000313" key="2">
    <source>
        <dbReference type="Proteomes" id="UP000533476"/>
    </source>
</evidence>
<dbReference type="InterPro" id="IPR008482">
    <property type="entry name" value="DUF763"/>
</dbReference>
<dbReference type="Proteomes" id="UP000533476">
    <property type="component" value="Unassembled WGS sequence"/>
</dbReference>
<dbReference type="PANTHER" id="PTHR38597:SF1">
    <property type="entry name" value="BLL3834 PROTEIN"/>
    <property type="match status" value="1"/>
</dbReference>
<dbReference type="RefSeq" id="WP_169100279.1">
    <property type="nucleotide sequence ID" value="NZ_JABBVZ010000043.1"/>
</dbReference>
<evidence type="ECO:0000313" key="1">
    <source>
        <dbReference type="EMBL" id="NMP23206.1"/>
    </source>
</evidence>
<accession>A0A7Y0Q3P4</accession>
<dbReference type="PANTHER" id="PTHR38597">
    <property type="entry name" value="BLL3834 PROTEIN"/>
    <property type="match status" value="1"/>
</dbReference>
<keyword evidence="2" id="KW-1185">Reference proteome</keyword>
<sequence length="362" mass="40077">MKRTGTANAPLHGGHCPPWLFDHMKTLSGAIIEAIIIEYGTKEVLRRFADPVWFQSFGSVLGFDWHSSGLTTVVLGAFKEAWNQRSGEYGLFVAGGKGKASRRTPEEIDQAGSDHGLSLDCKRLVYSSRLAAKVDSGLVQDGYQLYHHVFLFDKDGAWTVVQQGMHQSEPVARRYHWLSLTLDRFTETPHQGIAGQPEPHVLDLTAKPNLPVQQASVELAQRPQDALLALRTLVESQDGARHLTMPEYHNVPRPGYFNKILYKIYDAQPQDYEALTALPGVGASTLRALAMVSEVVYGTPLAFQDPVRYAFAHGGKDGTPFPVRRPDYEATIASLERAIQTARLGDLDKMKAFRRLSHAAGT</sequence>
<comment type="caution">
    <text evidence="1">The sequence shown here is derived from an EMBL/GenBank/DDBJ whole genome shotgun (WGS) entry which is preliminary data.</text>
</comment>
<reference evidence="1 2" key="1">
    <citation type="submission" date="2020-04" db="EMBL/GenBank/DDBJ databases">
        <authorList>
            <person name="Zhang R."/>
            <person name="Schippers A."/>
        </authorList>
    </citation>
    <scope>NUCLEOTIDE SEQUENCE [LARGE SCALE GENOMIC DNA]</scope>
    <source>
        <strain evidence="1 2">DSM 109850</strain>
    </source>
</reference>
<name>A0A7Y0Q3P4_9FIRM</name>
<dbReference type="Pfam" id="PF05559">
    <property type="entry name" value="DUF763"/>
    <property type="match status" value="1"/>
</dbReference>
<dbReference type="AlphaFoldDB" id="A0A7Y0Q3P4"/>